<proteinExistence type="predicted"/>
<dbReference type="KEGG" id="rip:RIEPE_0308"/>
<sequence>MLLSRSDQLNISNITDYEPSETKISPILHKIKEIRNIFFFEDYSFF</sequence>
<reference evidence="1" key="1">
    <citation type="submission" date="2008-05" db="EMBL/GenBank/DDBJ databases">
        <title>Genome sequence of Riesia pediculicola USDA.</title>
        <authorList>
            <person name="Kirkness E.F."/>
        </authorList>
    </citation>
    <scope>NUCLEOTIDE SEQUENCE [LARGE SCALE GENOMIC DNA]</scope>
    <source>
        <strain evidence="1">USDA</strain>
    </source>
</reference>
<evidence type="ECO:0000313" key="2">
    <source>
        <dbReference type="Proteomes" id="UP000001700"/>
    </source>
</evidence>
<keyword evidence="2" id="KW-1185">Reference proteome</keyword>
<gene>
    <name evidence="1" type="ordered locus">RIEPE_0308</name>
</gene>
<name>D4G8A2_RIEPU</name>
<dbReference type="AlphaFoldDB" id="D4G8A2"/>
<organism evidence="1 2">
    <name type="scientific">Riesia pediculicola (strain USDA)</name>
    <dbReference type="NCBI Taxonomy" id="515618"/>
    <lineage>
        <taxon>Bacteria</taxon>
        <taxon>Pseudomonadati</taxon>
        <taxon>Pseudomonadota</taxon>
        <taxon>Gammaproteobacteria</taxon>
        <taxon>Enterobacterales</taxon>
        <taxon>Enterobacteriaceae</taxon>
        <taxon>Candidatus Riesia</taxon>
    </lineage>
</organism>
<protein>
    <submittedName>
        <fullName evidence="1">Uncharacterized protein</fullName>
    </submittedName>
</protein>
<dbReference type="HOGENOM" id="CLU_3188454_0_0_6"/>
<accession>D4G8A2</accession>
<dbReference type="EMBL" id="CP001085">
    <property type="protein sequence ID" value="ADD79741.1"/>
    <property type="molecule type" value="Genomic_DNA"/>
</dbReference>
<evidence type="ECO:0000313" key="1">
    <source>
        <dbReference type="EMBL" id="ADD79741.1"/>
    </source>
</evidence>
<dbReference type="Proteomes" id="UP000001700">
    <property type="component" value="Chromosome"/>
</dbReference>